<dbReference type="STRING" id="980561.A1359_03075"/>
<evidence type="ECO:0000313" key="3">
    <source>
        <dbReference type="Proteomes" id="UP000078476"/>
    </source>
</evidence>
<dbReference type="OrthoDB" id="118896at2"/>
<evidence type="ECO:0000313" key="2">
    <source>
        <dbReference type="EMBL" id="OAI20460.1"/>
    </source>
</evidence>
<organism evidence="2 3">
    <name type="scientific">Methylomonas lenta</name>
    <dbReference type="NCBI Taxonomy" id="980561"/>
    <lineage>
        <taxon>Bacteria</taxon>
        <taxon>Pseudomonadati</taxon>
        <taxon>Pseudomonadota</taxon>
        <taxon>Gammaproteobacteria</taxon>
        <taxon>Methylococcales</taxon>
        <taxon>Methylococcaceae</taxon>
        <taxon>Methylomonas</taxon>
    </lineage>
</organism>
<protein>
    <recommendedName>
        <fullName evidence="1">DUF4136 domain-containing protein</fullName>
    </recommendedName>
</protein>
<feature type="domain" description="DUF4136" evidence="1">
    <location>
        <begin position="25"/>
        <end position="179"/>
    </location>
</feature>
<dbReference type="InterPro" id="IPR025411">
    <property type="entry name" value="DUF4136"/>
</dbReference>
<dbReference type="Pfam" id="PF13590">
    <property type="entry name" value="DUF4136"/>
    <property type="match status" value="1"/>
</dbReference>
<dbReference type="RefSeq" id="WP_066977762.1">
    <property type="nucleotide sequence ID" value="NZ_LUUI01000044.1"/>
</dbReference>
<accession>A0A177NTQ8</accession>
<sequence>MFTQLRNYTVAAISFCLTACSSITVTTDYDHATSFSQYRSYTLAPSTEKIPLSPSSDAALRQTLRATLFQHGIIEKAENADLHVIQHVSTQEKLAVFQSNDWGYAGMRYGYGRYGMWVGAPYNYTDVSQYTEGTLILDFVDAKTQKLVFRGIATGTVSDPETNATRIREAVEEIVQEFPVDGAH</sequence>
<dbReference type="Gene3D" id="3.30.160.670">
    <property type="match status" value="1"/>
</dbReference>
<gene>
    <name evidence="2" type="ORF">A1359_03075</name>
</gene>
<reference evidence="2 3" key="1">
    <citation type="submission" date="2016-03" db="EMBL/GenBank/DDBJ databases">
        <authorList>
            <person name="Ploux O."/>
        </authorList>
    </citation>
    <scope>NUCLEOTIDE SEQUENCE [LARGE SCALE GENOMIC DNA]</scope>
    <source>
        <strain evidence="2 3">R-45370</strain>
    </source>
</reference>
<proteinExistence type="predicted"/>
<dbReference type="EMBL" id="LUUI01000044">
    <property type="protein sequence ID" value="OAI20460.1"/>
    <property type="molecule type" value="Genomic_DNA"/>
</dbReference>
<comment type="caution">
    <text evidence="2">The sequence shown here is derived from an EMBL/GenBank/DDBJ whole genome shotgun (WGS) entry which is preliminary data.</text>
</comment>
<evidence type="ECO:0000259" key="1">
    <source>
        <dbReference type="Pfam" id="PF13590"/>
    </source>
</evidence>
<name>A0A177NTQ8_9GAMM</name>
<keyword evidence="3" id="KW-1185">Reference proteome</keyword>
<dbReference type="AlphaFoldDB" id="A0A177NTQ8"/>
<dbReference type="Proteomes" id="UP000078476">
    <property type="component" value="Unassembled WGS sequence"/>
</dbReference>